<feature type="transmembrane region" description="Helical" evidence="1">
    <location>
        <begin position="272"/>
        <end position="292"/>
    </location>
</feature>
<dbReference type="InterPro" id="IPR000160">
    <property type="entry name" value="GGDEF_dom"/>
</dbReference>
<dbReference type="PROSITE" id="PS50883">
    <property type="entry name" value="EAL"/>
    <property type="match status" value="1"/>
</dbReference>
<dbReference type="SUPFAM" id="SSF141868">
    <property type="entry name" value="EAL domain-like"/>
    <property type="match status" value="1"/>
</dbReference>
<proteinExistence type="predicted"/>
<dbReference type="InterPro" id="IPR035919">
    <property type="entry name" value="EAL_sf"/>
</dbReference>
<dbReference type="InterPro" id="IPR007892">
    <property type="entry name" value="CHASE4"/>
</dbReference>
<evidence type="ECO:0000259" key="3">
    <source>
        <dbReference type="PROSITE" id="PS50887"/>
    </source>
</evidence>
<organism evidence="4 5">
    <name type="scientific">Sphingomonas daechungensis</name>
    <dbReference type="NCBI Taxonomy" id="1176646"/>
    <lineage>
        <taxon>Bacteria</taxon>
        <taxon>Pseudomonadati</taxon>
        <taxon>Pseudomonadota</taxon>
        <taxon>Alphaproteobacteria</taxon>
        <taxon>Sphingomonadales</taxon>
        <taxon>Sphingomonadaceae</taxon>
        <taxon>Sphingomonas</taxon>
    </lineage>
</organism>
<dbReference type="PANTHER" id="PTHR44757:SF2">
    <property type="entry name" value="BIOFILM ARCHITECTURE MAINTENANCE PROTEIN MBAA"/>
    <property type="match status" value="1"/>
</dbReference>
<evidence type="ECO:0000256" key="1">
    <source>
        <dbReference type="SAM" id="Phobius"/>
    </source>
</evidence>
<dbReference type="InterPro" id="IPR043128">
    <property type="entry name" value="Rev_trsase/Diguanyl_cyclase"/>
</dbReference>
<feature type="domain" description="EAL" evidence="2">
    <location>
        <begin position="477"/>
        <end position="726"/>
    </location>
</feature>
<dbReference type="PROSITE" id="PS50887">
    <property type="entry name" value="GGDEF"/>
    <property type="match status" value="1"/>
</dbReference>
<evidence type="ECO:0000259" key="2">
    <source>
        <dbReference type="PROSITE" id="PS50883"/>
    </source>
</evidence>
<gene>
    <name evidence="4" type="ORF">H9L15_08745</name>
</gene>
<feature type="transmembrane region" description="Helical" evidence="1">
    <location>
        <begin position="20"/>
        <end position="40"/>
    </location>
</feature>
<dbReference type="CDD" id="cd01949">
    <property type="entry name" value="GGDEF"/>
    <property type="match status" value="1"/>
</dbReference>
<dbReference type="InterPro" id="IPR052155">
    <property type="entry name" value="Biofilm_reg_signaling"/>
</dbReference>
<dbReference type="InterPro" id="IPR001633">
    <property type="entry name" value="EAL_dom"/>
</dbReference>
<dbReference type="PANTHER" id="PTHR44757">
    <property type="entry name" value="DIGUANYLATE CYCLASE DGCP"/>
    <property type="match status" value="1"/>
</dbReference>
<name>A0ABX6T0H0_9SPHN</name>
<keyword evidence="5" id="KW-1185">Reference proteome</keyword>
<sequence>MKWSLTCSRELLPALARAVVLPAALTLALLAAMVGTILHFSTSESDRIALERQDRLVRIAVRETMDDVAVDQEASTFWDDAVVQVRKTPLDPLWLDNNLGIWFHTYYRHDETYLLNAQDKAVYAMQAGRRARPASFARVAGPVLKLADGLRRKLTTGYLAPEGSRGKTIGATDFALVAGHPAIISVKPIVSETGNVPQRPGSEFLHVSVRYLDGSFLSELTELYGIDAPRFTSERAETASLPIAGRGGAVIGYLDWAPFEPGEEVEDKMSPVLIVALGLIGVLIGLLLLRLFRSRLELEASRAQAQHLAFHDSLTGLPNRALFEDRLDHALAKRDCKLAVMLLDLDRFKNVNDTLGHQAGDALIRELGVRLAGLTREADTVSRLGGDEFAILIENCRPADLHRLARRILTEINQPFTLIGNTVHVGVSIGIVISSVEKNDRLELVRKADIALYNAKDAGRNTYCLFEPHMDDHVRLRGRIEEDLRAALASGHGLCLHYQPQVASDGKVIGLEALVRWDHPQRGMIAPEQFVPVAEETGLILPLGEWVFRQACVQSLRWPGLFIAINLSPLQIRSNGFYDTLAGIIRSTGADPRVLQLEVTERVLLDDDDKVRETLAKLRKAGFTIVLDDFGTGYSSLSYLRKFEVDKIKIDRSFIQHLGETADSANIISAVLALGHVMGLEVAAEGVETAEQQAFLKVAGCKEMQGYYFSRALPAIELGEFLPANSPKPISSAA</sequence>
<dbReference type="Proteomes" id="UP000516134">
    <property type="component" value="Chromosome"/>
</dbReference>
<dbReference type="Pfam" id="PF00990">
    <property type="entry name" value="GGDEF"/>
    <property type="match status" value="1"/>
</dbReference>
<dbReference type="Pfam" id="PF05228">
    <property type="entry name" value="CHASE4"/>
    <property type="match status" value="1"/>
</dbReference>
<reference evidence="4 5" key="1">
    <citation type="submission" date="2020-08" db="EMBL/GenBank/DDBJ databases">
        <title>Genome sequence of Sphingomonas daechungensis KACC 18115T.</title>
        <authorList>
            <person name="Hyun D.-W."/>
            <person name="Bae J.-W."/>
        </authorList>
    </citation>
    <scope>NUCLEOTIDE SEQUENCE [LARGE SCALE GENOMIC DNA]</scope>
    <source>
        <strain evidence="4 5">KACC 18115</strain>
    </source>
</reference>
<protein>
    <submittedName>
        <fullName evidence="4">EAL domain-containing protein</fullName>
    </submittedName>
</protein>
<dbReference type="SMART" id="SM00052">
    <property type="entry name" value="EAL"/>
    <property type="match status" value="1"/>
</dbReference>
<dbReference type="SUPFAM" id="SSF55073">
    <property type="entry name" value="Nucleotide cyclase"/>
    <property type="match status" value="1"/>
</dbReference>
<dbReference type="Gene3D" id="3.20.20.450">
    <property type="entry name" value="EAL domain"/>
    <property type="match status" value="1"/>
</dbReference>
<dbReference type="InterPro" id="IPR029787">
    <property type="entry name" value="Nucleotide_cyclase"/>
</dbReference>
<dbReference type="Gene3D" id="3.30.70.270">
    <property type="match status" value="1"/>
</dbReference>
<evidence type="ECO:0000313" key="4">
    <source>
        <dbReference type="EMBL" id="QNP42402.1"/>
    </source>
</evidence>
<dbReference type="NCBIfam" id="TIGR00254">
    <property type="entry name" value="GGDEF"/>
    <property type="match status" value="1"/>
</dbReference>
<dbReference type="EMBL" id="CP060780">
    <property type="protein sequence ID" value="QNP42402.1"/>
    <property type="molecule type" value="Genomic_DNA"/>
</dbReference>
<dbReference type="Pfam" id="PF00563">
    <property type="entry name" value="EAL"/>
    <property type="match status" value="1"/>
</dbReference>
<keyword evidence="1" id="KW-1133">Transmembrane helix</keyword>
<evidence type="ECO:0000313" key="5">
    <source>
        <dbReference type="Proteomes" id="UP000516134"/>
    </source>
</evidence>
<dbReference type="RefSeq" id="WP_187713835.1">
    <property type="nucleotide sequence ID" value="NZ_BAABJC010000001.1"/>
</dbReference>
<accession>A0ABX6T0H0</accession>
<feature type="domain" description="GGDEF" evidence="3">
    <location>
        <begin position="336"/>
        <end position="468"/>
    </location>
</feature>
<dbReference type="CDD" id="cd01948">
    <property type="entry name" value="EAL"/>
    <property type="match status" value="1"/>
</dbReference>
<keyword evidence="1" id="KW-0472">Membrane</keyword>
<dbReference type="SMART" id="SM00267">
    <property type="entry name" value="GGDEF"/>
    <property type="match status" value="1"/>
</dbReference>
<keyword evidence="1" id="KW-0812">Transmembrane</keyword>